<keyword evidence="3" id="KW-1185">Reference proteome</keyword>
<dbReference type="SUPFAM" id="SSF55781">
    <property type="entry name" value="GAF domain-like"/>
    <property type="match status" value="1"/>
</dbReference>
<comment type="caution">
    <text evidence="2">The sequence shown here is derived from an EMBL/GenBank/DDBJ whole genome shotgun (WGS) entry which is preliminary data.</text>
</comment>
<organism evidence="2 3">
    <name type="scientific">Mycolicibacterium brisbanense</name>
    <dbReference type="NCBI Taxonomy" id="146020"/>
    <lineage>
        <taxon>Bacteria</taxon>
        <taxon>Bacillati</taxon>
        <taxon>Actinomycetota</taxon>
        <taxon>Actinomycetes</taxon>
        <taxon>Mycobacteriales</taxon>
        <taxon>Mycobacteriaceae</taxon>
        <taxon>Mycolicibacterium</taxon>
    </lineage>
</organism>
<dbReference type="Pfam" id="PF13185">
    <property type="entry name" value="GAF_2"/>
    <property type="match status" value="1"/>
</dbReference>
<dbReference type="Gene3D" id="3.30.450.40">
    <property type="match status" value="1"/>
</dbReference>
<dbReference type="STRING" id="146020.RMCB_3568"/>
<evidence type="ECO:0000259" key="1">
    <source>
        <dbReference type="Pfam" id="PF13185"/>
    </source>
</evidence>
<evidence type="ECO:0000313" key="2">
    <source>
        <dbReference type="EMBL" id="GAS89472.1"/>
    </source>
</evidence>
<reference evidence="3" key="1">
    <citation type="journal article" date="2016" name="Genome Announc.">
        <title>Draft Genome Sequences of Five Rapidly Growing Mycobacterium Species, M. thermoresistibile, M. fortuitum subsp. acetamidolyticum, M. canariasense, M. brisbanense, and M. novocastrense.</title>
        <authorList>
            <person name="Katahira K."/>
            <person name="Ogura Y."/>
            <person name="Gotoh Y."/>
            <person name="Hayashi T."/>
        </authorList>
    </citation>
    <scope>NUCLEOTIDE SEQUENCE [LARGE SCALE GENOMIC DNA]</scope>
    <source>
        <strain evidence="3">JCM15654</strain>
    </source>
</reference>
<accession>A0A100W0N0</accession>
<dbReference type="Proteomes" id="UP000069620">
    <property type="component" value="Unassembled WGS sequence"/>
</dbReference>
<dbReference type="InterPro" id="IPR003018">
    <property type="entry name" value="GAF"/>
</dbReference>
<gene>
    <name evidence="2" type="ORF">RMCB_3568</name>
</gene>
<evidence type="ECO:0000313" key="3">
    <source>
        <dbReference type="Proteomes" id="UP000069620"/>
    </source>
</evidence>
<dbReference type="EMBL" id="BCSX01000029">
    <property type="protein sequence ID" value="GAS89472.1"/>
    <property type="molecule type" value="Genomic_DNA"/>
</dbReference>
<dbReference type="AlphaFoldDB" id="A0A100W0N0"/>
<feature type="domain" description="GAF" evidence="1">
    <location>
        <begin position="22"/>
        <end position="139"/>
    </location>
</feature>
<dbReference type="InterPro" id="IPR029016">
    <property type="entry name" value="GAF-like_dom_sf"/>
</dbReference>
<protein>
    <recommendedName>
        <fullName evidence="1">GAF domain-containing protein</fullName>
    </recommendedName>
</protein>
<sequence length="247" mass="26282">MRAWTAVAMRARREASPLSPRIACLACVEALGISGAGLLLTTSMKALEPVCVTDGRAGEVEELQARVGEGPAVDALASGRPMLVEDLSATASRRQWPVFSAEAIRRGVQSMFSLPLALGAIRVGVLDLVHEEPIRLDHNQLVDALVYADTALVLTIDARSGITAPGSAESGDGQGPTLWHAEVHQAAGMVSVQLGIAVLDALVRMRAYAFSHDQALTEVARAVVERRLRFHPDDATPTPDHDMEGQP</sequence>
<reference evidence="3" key="2">
    <citation type="submission" date="2016-02" db="EMBL/GenBank/DDBJ databases">
        <title>Draft genome sequence of five rapidly growing Mycobacterium species.</title>
        <authorList>
            <person name="Katahira K."/>
            <person name="Gotou Y."/>
            <person name="Iida K."/>
            <person name="Ogura Y."/>
            <person name="Hayashi T."/>
        </authorList>
    </citation>
    <scope>NUCLEOTIDE SEQUENCE [LARGE SCALE GENOMIC DNA]</scope>
    <source>
        <strain evidence="3">JCM15654</strain>
    </source>
</reference>
<proteinExistence type="predicted"/>
<name>A0A100W0N0_9MYCO</name>